<evidence type="ECO:0000313" key="3">
    <source>
        <dbReference type="EMBL" id="TDD65485.1"/>
    </source>
</evidence>
<dbReference type="SUPFAM" id="SSF56112">
    <property type="entry name" value="Protein kinase-like (PK-like)"/>
    <property type="match status" value="1"/>
</dbReference>
<feature type="domain" description="Aminoglycoside phosphotransferase" evidence="2">
    <location>
        <begin position="36"/>
        <end position="266"/>
    </location>
</feature>
<organism evidence="3 4">
    <name type="scientific">Jiangella aurantiaca</name>
    <dbReference type="NCBI Taxonomy" id="2530373"/>
    <lineage>
        <taxon>Bacteria</taxon>
        <taxon>Bacillati</taxon>
        <taxon>Actinomycetota</taxon>
        <taxon>Actinomycetes</taxon>
        <taxon>Jiangellales</taxon>
        <taxon>Jiangellaceae</taxon>
        <taxon>Jiangella</taxon>
    </lineage>
</organism>
<feature type="compositionally biased region" description="Low complexity" evidence="1">
    <location>
        <begin position="318"/>
        <end position="335"/>
    </location>
</feature>
<dbReference type="GO" id="GO:0016740">
    <property type="term" value="F:transferase activity"/>
    <property type="evidence" value="ECO:0007669"/>
    <property type="project" value="UniProtKB-KW"/>
</dbReference>
<dbReference type="InterPro" id="IPR011009">
    <property type="entry name" value="Kinase-like_dom_sf"/>
</dbReference>
<gene>
    <name evidence="3" type="ORF">E1262_25230</name>
</gene>
<keyword evidence="3" id="KW-0808">Transferase</keyword>
<dbReference type="InterPro" id="IPR051678">
    <property type="entry name" value="AGP_Transferase"/>
</dbReference>
<dbReference type="Gene3D" id="3.30.200.20">
    <property type="entry name" value="Phosphorylase Kinase, domain 1"/>
    <property type="match status" value="1"/>
</dbReference>
<evidence type="ECO:0000259" key="2">
    <source>
        <dbReference type="Pfam" id="PF01636"/>
    </source>
</evidence>
<dbReference type="Proteomes" id="UP000295217">
    <property type="component" value="Unassembled WGS sequence"/>
</dbReference>
<dbReference type="Gene3D" id="3.90.1200.10">
    <property type="match status" value="1"/>
</dbReference>
<feature type="region of interest" description="Disordered" evidence="1">
    <location>
        <begin position="300"/>
        <end position="335"/>
    </location>
</feature>
<dbReference type="CDD" id="cd05155">
    <property type="entry name" value="APH_ChoK_like_1"/>
    <property type="match status" value="1"/>
</dbReference>
<keyword evidence="4" id="KW-1185">Reference proteome</keyword>
<protein>
    <submittedName>
        <fullName evidence="3">Aminoglycoside phosphotransferase family protein</fullName>
    </submittedName>
</protein>
<dbReference type="PANTHER" id="PTHR21310:SF42">
    <property type="entry name" value="BIFUNCTIONAL AAC_APH"/>
    <property type="match status" value="1"/>
</dbReference>
<sequence length="335" mass="35897">MTDPQPPDIDAELVDALIADQFPQWARLPVRPVELQGVDNRTFRLGDELSVRLPSAEHYREQVAKEQHWLPRLAPQLPVPIPAPVAVGRPGRGYPWTWSVNRWLPGETALAAGAARGGGDVAFAQDVAGFLRALWTADADGGPPPGTHNFQRGGPVSVYGDETQEALAELAERIDVAAARKVWEAAVTSPWTGEPIWFHGDVAPGNLLVRNGRLSAVIDFGTCGVGDPACDLVLAWTFLDGEARAAFKAAMRPVADDAMWARARGWALWKALVTYDSHVPRVMAEARRVVAAVLRGGLSQPGGVSSDRTEAVTTRGMSAASSRPARSSSAAPLSR</sequence>
<dbReference type="InterPro" id="IPR002575">
    <property type="entry name" value="Aminoglycoside_PTrfase"/>
</dbReference>
<comment type="caution">
    <text evidence="3">The sequence shown here is derived from an EMBL/GenBank/DDBJ whole genome shotgun (WGS) entry which is preliminary data.</text>
</comment>
<dbReference type="PANTHER" id="PTHR21310">
    <property type="entry name" value="AMINOGLYCOSIDE PHOSPHOTRANSFERASE-RELATED-RELATED"/>
    <property type="match status" value="1"/>
</dbReference>
<evidence type="ECO:0000256" key="1">
    <source>
        <dbReference type="SAM" id="MobiDB-lite"/>
    </source>
</evidence>
<name>A0A4R5A226_9ACTN</name>
<dbReference type="AlphaFoldDB" id="A0A4R5A226"/>
<dbReference type="RefSeq" id="WP_132106840.1">
    <property type="nucleotide sequence ID" value="NZ_SMLB01000051.1"/>
</dbReference>
<evidence type="ECO:0000313" key="4">
    <source>
        <dbReference type="Proteomes" id="UP000295217"/>
    </source>
</evidence>
<dbReference type="OrthoDB" id="9797603at2"/>
<dbReference type="Pfam" id="PF01636">
    <property type="entry name" value="APH"/>
    <property type="match status" value="1"/>
</dbReference>
<reference evidence="3 4" key="1">
    <citation type="submission" date="2019-02" db="EMBL/GenBank/DDBJ databases">
        <title>Draft genome sequences of novel Actinobacteria.</title>
        <authorList>
            <person name="Sahin N."/>
            <person name="Ay H."/>
            <person name="Saygin H."/>
        </authorList>
    </citation>
    <scope>NUCLEOTIDE SEQUENCE [LARGE SCALE GENOMIC DNA]</scope>
    <source>
        <strain evidence="3 4">8K307</strain>
    </source>
</reference>
<accession>A0A4R5A226</accession>
<proteinExistence type="predicted"/>
<dbReference type="EMBL" id="SMLB01000051">
    <property type="protein sequence ID" value="TDD65485.1"/>
    <property type="molecule type" value="Genomic_DNA"/>
</dbReference>